<dbReference type="EMBL" id="JAAXPO010000005">
    <property type="protein sequence ID" value="NKZ18580.1"/>
    <property type="molecule type" value="Genomic_DNA"/>
</dbReference>
<evidence type="ECO:0000313" key="2">
    <source>
        <dbReference type="EMBL" id="NKZ18580.1"/>
    </source>
</evidence>
<evidence type="ECO:0000313" key="3">
    <source>
        <dbReference type="Proteomes" id="UP000590460"/>
    </source>
</evidence>
<dbReference type="InterPro" id="IPR006724">
    <property type="entry name" value="Phage_TTP"/>
</dbReference>
<dbReference type="RefSeq" id="WP_168676866.1">
    <property type="nucleotide sequence ID" value="NZ_BPKV01000007.1"/>
</dbReference>
<dbReference type="Proteomes" id="UP001525857">
    <property type="component" value="Unassembled WGS sequence"/>
</dbReference>
<name>A0A846ZH69_9LACO</name>
<dbReference type="AlphaFoldDB" id="A0A846ZH69"/>
<dbReference type="Proteomes" id="UP000590460">
    <property type="component" value="Unassembled WGS sequence"/>
</dbReference>
<gene>
    <name evidence="1" type="ORF">D0501_05780</name>
    <name evidence="2" type="ORF">HF966_05255</name>
</gene>
<sequence length="207" mass="22055">MATQGIVGAWFALADPLTGNVLKDTAGLDTTGVYFADGHTNATAEGLTQVQFANLSGTVTPGYANNKQKRASKGTAYPTAQVTFLDLEFSAQQKLLGMVSDGKGGYTEGNTTQPVYALFKSQSLDKSFNIYYALTNAHVTTGNKTWGTNNQNEVDANDELTFNSKSPIKDSMFNGKSFKVYSSADTGFDEKAMMAEVFPGYTAIAGA</sequence>
<organism evidence="2 3">
    <name type="scientific">Leuconostoc holzapfelii</name>
    <dbReference type="NCBI Taxonomy" id="434464"/>
    <lineage>
        <taxon>Bacteria</taxon>
        <taxon>Bacillati</taxon>
        <taxon>Bacillota</taxon>
        <taxon>Bacilli</taxon>
        <taxon>Lactobacillales</taxon>
        <taxon>Lactobacillaceae</taxon>
        <taxon>Leuconostoc</taxon>
    </lineage>
</organism>
<evidence type="ECO:0000313" key="1">
    <source>
        <dbReference type="EMBL" id="MCT8389582.1"/>
    </source>
</evidence>
<reference evidence="1 4" key="1">
    <citation type="submission" date="2018-08" db="EMBL/GenBank/DDBJ databases">
        <title>Draft genome sequences of Leuconostoc spp. and Weissella spp. with biocontrol potential.</title>
        <authorList>
            <person name="Lo R."/>
            <person name="Ho V.T.T."/>
            <person name="Turner M.S."/>
        </authorList>
    </citation>
    <scope>NUCLEOTIDE SEQUENCE [LARGE SCALE GENOMIC DNA]</scope>
    <source>
        <strain evidence="1 4">733</strain>
    </source>
</reference>
<dbReference type="Pfam" id="PF04630">
    <property type="entry name" value="Phage_TTP_1"/>
    <property type="match status" value="1"/>
</dbReference>
<evidence type="ECO:0000313" key="4">
    <source>
        <dbReference type="Proteomes" id="UP001525857"/>
    </source>
</evidence>
<comment type="caution">
    <text evidence="2">The sequence shown here is derived from an EMBL/GenBank/DDBJ whole genome shotgun (WGS) entry which is preliminary data.</text>
</comment>
<keyword evidence="4" id="KW-1185">Reference proteome</keyword>
<proteinExistence type="predicted"/>
<dbReference type="EMBL" id="QVOV01000008">
    <property type="protein sequence ID" value="MCT8389582.1"/>
    <property type="molecule type" value="Genomic_DNA"/>
</dbReference>
<accession>A0A846ZH69</accession>
<reference evidence="2 3" key="2">
    <citation type="submission" date="2020-04" db="EMBL/GenBank/DDBJ databases">
        <title>MicrobeNet Type strains.</title>
        <authorList>
            <person name="Nicholson A.C."/>
        </authorList>
    </citation>
    <scope>NUCLEOTIDE SEQUENCE [LARGE SCALE GENOMIC DNA]</scope>
    <source>
        <strain evidence="2 3">CCUG 54536</strain>
    </source>
</reference>
<protein>
    <submittedName>
        <fullName evidence="2">Phage tail protein</fullName>
    </submittedName>
</protein>